<dbReference type="AlphaFoldDB" id="A0AAU9X6H6"/>
<protein>
    <submittedName>
        <fullName evidence="1">Uncharacterized protein</fullName>
    </submittedName>
</protein>
<dbReference type="Proteomes" id="UP001159428">
    <property type="component" value="Unassembled WGS sequence"/>
</dbReference>
<evidence type="ECO:0000313" key="1">
    <source>
        <dbReference type="EMBL" id="CAH3138577.1"/>
    </source>
</evidence>
<proteinExistence type="predicted"/>
<sequence length="330" mass="38663">MMVTSRRPRYNETRQFMQEVRHPKKSHGCMEFREITLKDPVVDPEWIFHHPRFRAEKVTHSMKVTPSDGLMGSKKIYRRVPSACGEVRSKLICERREGVGNKTSRHFCELLGPNLCKECWKLVQRMEAFKEHRDSFPSELKRSEKFKDPFSQVISSHDRKLEENDSEEELFDETEDEEFISTTISSRKRSTITSPNDSGYSSRMSYILSLSRTPSGDVCPRVTSRSRCTRGGARVPDDKREISPKNTEVFTTPIWKNAYLAKLREREPFREILTNTLHFPRKVRHAWRHLPVEPVLMDLKLINFTIYDGRRLNGKEVLVLLLLLLLLLLL</sequence>
<gene>
    <name evidence="1" type="ORF">PMEA_00018502</name>
</gene>
<reference evidence="1 2" key="1">
    <citation type="submission" date="2022-05" db="EMBL/GenBank/DDBJ databases">
        <authorList>
            <consortium name="Genoscope - CEA"/>
            <person name="William W."/>
        </authorList>
    </citation>
    <scope>NUCLEOTIDE SEQUENCE [LARGE SCALE GENOMIC DNA]</scope>
</reference>
<evidence type="ECO:0000313" key="2">
    <source>
        <dbReference type="Proteomes" id="UP001159428"/>
    </source>
</evidence>
<organism evidence="1 2">
    <name type="scientific">Pocillopora meandrina</name>
    <dbReference type="NCBI Taxonomy" id="46732"/>
    <lineage>
        <taxon>Eukaryota</taxon>
        <taxon>Metazoa</taxon>
        <taxon>Cnidaria</taxon>
        <taxon>Anthozoa</taxon>
        <taxon>Hexacorallia</taxon>
        <taxon>Scleractinia</taxon>
        <taxon>Astrocoeniina</taxon>
        <taxon>Pocilloporidae</taxon>
        <taxon>Pocillopora</taxon>
    </lineage>
</organism>
<comment type="caution">
    <text evidence="1">The sequence shown here is derived from an EMBL/GenBank/DDBJ whole genome shotgun (WGS) entry which is preliminary data.</text>
</comment>
<name>A0AAU9X6H6_9CNID</name>
<dbReference type="EMBL" id="CALNXJ010000032">
    <property type="protein sequence ID" value="CAH3138577.1"/>
    <property type="molecule type" value="Genomic_DNA"/>
</dbReference>
<accession>A0AAU9X6H6</accession>
<keyword evidence="2" id="KW-1185">Reference proteome</keyword>